<dbReference type="GO" id="GO:0003723">
    <property type="term" value="F:RNA binding"/>
    <property type="evidence" value="ECO:0007669"/>
    <property type="project" value="UniProtKB-UniRule"/>
</dbReference>
<sequence length="983" mass="108416">MRTRNGDTAKPATASKRTPAGRKTAAKNTPVTTPDAAVKSVASKASELEPGSPAKSEQTLDEDKPPSPTAVPDLKPDQSAVEEAQVSYNADIVMMEAKPNPRTRRVVKKVVKMVKKKQLKIGTPPTPKDDTVEQALEPVKRKTEEENTEVPKEDNAEQAVEPIKIETAEESSKVQKEDSAEMAAEPVKVETEEESSKVQKEDSDEMAAEPVKVETEEQSSNVQKENSDEMEAEPVKVETEDESTIVPEEDSAEKEAEPVNAVTEESTKVMTIGSKDVDSGNKEESDCINVEKSSEMEQTTVKSEVKGQDHVGEVEELVIGSAEDSQPSVDSLKGSILKAENGVDFDVSATLPANNEGKEEPGKDVEEVPKETLAGSVDDKDQCKADTVNPEGSNENKIEGGKTPSGKEVCAHDQGYGDRVGLEDPIQNECIVDYNEARAGDNAGVLEEEDKQLTAVAEECKLKKEYEIFVGGLDMDTTEEQVKKAFENVGPVVEVRMHKDFSTDKSRGYAFVRFSNKEHVKRALSEMKNPVICGKRCGTAPREDNETLFLGNICNTWTKEAIRRKLKEYGVEGVESITLVSDVQHEGRSRGFSFLEFSCRADAMLAYKRLQKPDVVFGHPERTAKVAFAEPISDPDPQIMAEVKTVFLDGLPLHWDEDHVRERLKRYGEITRIALARNMQTAKRKDFGFVDFSTHNAAIACIKGVNDAESSGENTQIKVRARLSNPAPKTQAVKGGMRGGFLIGQVGRVDTVNLQRSVRGVARGGNQFNSINHRGRGFYQRGRSQTYRVGPEDYGFNNRHDPFLGRQTAERGRGRAPIRGGYQAVGGGVPFPGPPRPNINRNWHNVNEGGPSDQVPFRRPPFSEEAFDGPHGGRRYDDPYLYRDGMHGRKRPFYMTVSPSLYLPVARILNLIMQNLVDTALDLIILIPLSLTVEHPIMIIILLEEIHTHMIIMALSSDHILLIMAVDGDMGVTTTVSPIMTIW</sequence>
<feature type="region of interest" description="Disordered" evidence="3">
    <location>
        <begin position="1"/>
        <end position="88"/>
    </location>
</feature>
<feature type="compositionally biased region" description="Basic and acidic residues" evidence="3">
    <location>
        <begin position="798"/>
        <end position="813"/>
    </location>
</feature>
<organism evidence="5 6">
    <name type="scientific">Linum tenue</name>
    <dbReference type="NCBI Taxonomy" id="586396"/>
    <lineage>
        <taxon>Eukaryota</taxon>
        <taxon>Viridiplantae</taxon>
        <taxon>Streptophyta</taxon>
        <taxon>Embryophyta</taxon>
        <taxon>Tracheophyta</taxon>
        <taxon>Spermatophyta</taxon>
        <taxon>Magnoliopsida</taxon>
        <taxon>eudicotyledons</taxon>
        <taxon>Gunneridae</taxon>
        <taxon>Pentapetalae</taxon>
        <taxon>rosids</taxon>
        <taxon>fabids</taxon>
        <taxon>Malpighiales</taxon>
        <taxon>Linaceae</taxon>
        <taxon>Linum</taxon>
    </lineage>
</organism>
<dbReference type="CDD" id="cd00590">
    <property type="entry name" value="RRM_SF"/>
    <property type="match status" value="3"/>
</dbReference>
<dbReference type="Pfam" id="PF00076">
    <property type="entry name" value="RRM_1"/>
    <property type="match status" value="3"/>
</dbReference>
<feature type="compositionally biased region" description="Low complexity" evidence="3">
    <location>
        <begin position="36"/>
        <end position="45"/>
    </location>
</feature>
<dbReference type="PANTHER" id="PTHR21245">
    <property type="entry name" value="HETEROGENEOUS NUCLEAR RIBONUCLEOPROTEIN"/>
    <property type="match status" value="1"/>
</dbReference>
<evidence type="ECO:0000256" key="3">
    <source>
        <dbReference type="SAM" id="MobiDB-lite"/>
    </source>
</evidence>
<dbReference type="Gene3D" id="3.30.70.330">
    <property type="match status" value="3"/>
</dbReference>
<reference evidence="5" key="1">
    <citation type="submission" date="2022-08" db="EMBL/GenBank/DDBJ databases">
        <authorList>
            <person name="Gutierrez-Valencia J."/>
        </authorList>
    </citation>
    <scope>NUCLEOTIDE SEQUENCE</scope>
</reference>
<feature type="domain" description="RRM" evidence="4">
    <location>
        <begin position="644"/>
        <end position="724"/>
    </location>
</feature>
<dbReference type="InterPro" id="IPR012677">
    <property type="entry name" value="Nucleotide-bd_a/b_plait_sf"/>
</dbReference>
<feature type="domain" description="RRM" evidence="4">
    <location>
        <begin position="546"/>
        <end position="631"/>
    </location>
</feature>
<proteinExistence type="predicted"/>
<protein>
    <recommendedName>
        <fullName evidence="4">RRM domain-containing protein</fullName>
    </recommendedName>
</protein>
<dbReference type="SUPFAM" id="SSF54928">
    <property type="entry name" value="RNA-binding domain, RBD"/>
    <property type="match status" value="2"/>
</dbReference>
<keyword evidence="6" id="KW-1185">Reference proteome</keyword>
<keyword evidence="1 2" id="KW-0694">RNA-binding</keyword>
<feature type="compositionally biased region" description="Basic and acidic residues" evidence="3">
    <location>
        <begin position="275"/>
        <end position="285"/>
    </location>
</feature>
<dbReference type="EMBL" id="CAMGYJ010000011">
    <property type="protein sequence ID" value="CAI0560192.1"/>
    <property type="molecule type" value="Genomic_DNA"/>
</dbReference>
<dbReference type="PROSITE" id="PS50102">
    <property type="entry name" value="RRM"/>
    <property type="match status" value="3"/>
</dbReference>
<feature type="compositionally biased region" description="Basic and acidic residues" evidence="3">
    <location>
        <begin position="356"/>
        <end position="370"/>
    </location>
</feature>
<feature type="region of interest" description="Disordered" evidence="3">
    <location>
        <begin position="348"/>
        <end position="407"/>
    </location>
</feature>
<dbReference type="InterPro" id="IPR035979">
    <property type="entry name" value="RBD_domain_sf"/>
</dbReference>
<evidence type="ECO:0000256" key="1">
    <source>
        <dbReference type="ARBA" id="ARBA00022884"/>
    </source>
</evidence>
<evidence type="ECO:0000256" key="2">
    <source>
        <dbReference type="PROSITE-ProRule" id="PRU00176"/>
    </source>
</evidence>
<accession>A0AAV0RRH9</accession>
<feature type="domain" description="RRM" evidence="4">
    <location>
        <begin position="466"/>
        <end position="536"/>
    </location>
</feature>
<evidence type="ECO:0000313" key="5">
    <source>
        <dbReference type="EMBL" id="CAI0560192.1"/>
    </source>
</evidence>
<evidence type="ECO:0000313" key="6">
    <source>
        <dbReference type="Proteomes" id="UP001154282"/>
    </source>
</evidence>
<dbReference type="AlphaFoldDB" id="A0AAV0RRH9"/>
<dbReference type="FunFam" id="3.30.70.330:FF:000187">
    <property type="entry name" value="Heterogeneous nuclear ribonucleoprotein Q"/>
    <property type="match status" value="1"/>
</dbReference>
<feature type="compositionally biased region" description="Basic and acidic residues" evidence="3">
    <location>
        <begin position="138"/>
        <end position="155"/>
    </location>
</feature>
<dbReference type="InterPro" id="IPR000504">
    <property type="entry name" value="RRM_dom"/>
</dbReference>
<feature type="compositionally biased region" description="Basic and acidic residues" evidence="3">
    <location>
        <begin position="163"/>
        <end position="179"/>
    </location>
</feature>
<dbReference type="SMART" id="SM00360">
    <property type="entry name" value="RRM"/>
    <property type="match status" value="3"/>
</dbReference>
<comment type="caution">
    <text evidence="5">The sequence shown here is derived from an EMBL/GenBank/DDBJ whole genome shotgun (WGS) entry which is preliminary data.</text>
</comment>
<feature type="region of interest" description="Disordered" evidence="3">
    <location>
        <begin position="789"/>
        <end position="816"/>
    </location>
</feature>
<dbReference type="Proteomes" id="UP001154282">
    <property type="component" value="Unassembled WGS sequence"/>
</dbReference>
<feature type="region of interest" description="Disordered" evidence="3">
    <location>
        <begin position="115"/>
        <end position="309"/>
    </location>
</feature>
<evidence type="ECO:0000259" key="4">
    <source>
        <dbReference type="PROSITE" id="PS50102"/>
    </source>
</evidence>
<gene>
    <name evidence="5" type="ORF">LITE_LOCUS49580</name>
</gene>
<name>A0AAV0RRH9_9ROSI</name>
<feature type="compositionally biased region" description="Acidic residues" evidence="3">
    <location>
        <begin position="239"/>
        <end position="252"/>
    </location>
</feature>
<feature type="compositionally biased region" description="Basic and acidic residues" evidence="3">
    <location>
        <begin position="187"/>
        <end position="201"/>
    </location>
</feature>